<dbReference type="RefSeq" id="WP_068846222.1">
    <property type="nucleotide sequence ID" value="NZ_LYDR01000039.1"/>
</dbReference>
<feature type="region of interest" description="Disordered" evidence="1">
    <location>
        <begin position="1"/>
        <end position="22"/>
    </location>
</feature>
<reference evidence="2 3" key="1">
    <citation type="submission" date="2016-05" db="EMBL/GenBank/DDBJ databases">
        <title>Genomic and physiological characterization of Planctopirus sp. isolated from fresh water lake.</title>
        <authorList>
            <person name="Subhash Y."/>
            <person name="Ramana C."/>
        </authorList>
    </citation>
    <scope>NUCLEOTIDE SEQUENCE [LARGE SCALE GENOMIC DNA]</scope>
    <source>
        <strain evidence="2 3">JC280</strain>
    </source>
</reference>
<sequence>MKRPVRTQSFASADSSAAEQAEGELLEEELLEATPLPELYGEVTLPEGSDQHFQWQLVRLPTVWLMGYEISAPDEPLALETQLQSALREFVSKQLLRRIPGQQTDRVICIAWTARFGESEAVPDQKILIGAEVDAETPIPQGMAKWAFSTGTSVVMSQQAGAEPVEPAVSSSAIEVKSVCLQHVGTFQQWLAQQGSLTWREGLLFERHDLNSPGEAKIFLPVRLKN</sequence>
<dbReference type="Proteomes" id="UP000094828">
    <property type="component" value="Unassembled WGS sequence"/>
</dbReference>
<comment type="caution">
    <text evidence="2">The sequence shown here is derived from an EMBL/GenBank/DDBJ whole genome shotgun (WGS) entry which is preliminary data.</text>
</comment>
<accession>A0A1C3ENH0</accession>
<gene>
    <name evidence="2" type="ORF">A6X21_03530</name>
</gene>
<feature type="compositionally biased region" description="Low complexity" evidence="1">
    <location>
        <begin position="9"/>
        <end position="20"/>
    </location>
</feature>
<dbReference type="STRING" id="1841610.A6X21_03530"/>
<proteinExistence type="predicted"/>
<dbReference type="AlphaFoldDB" id="A0A1C3ENH0"/>
<protein>
    <submittedName>
        <fullName evidence="2">Uncharacterized protein</fullName>
    </submittedName>
</protein>
<evidence type="ECO:0000256" key="1">
    <source>
        <dbReference type="SAM" id="MobiDB-lite"/>
    </source>
</evidence>
<name>A0A1C3ENH0_9PLAN</name>
<dbReference type="OrthoDB" id="212575at2"/>
<keyword evidence="3" id="KW-1185">Reference proteome</keyword>
<organism evidence="2 3">
    <name type="scientific">Planctopirus hydrillae</name>
    <dbReference type="NCBI Taxonomy" id="1841610"/>
    <lineage>
        <taxon>Bacteria</taxon>
        <taxon>Pseudomonadati</taxon>
        <taxon>Planctomycetota</taxon>
        <taxon>Planctomycetia</taxon>
        <taxon>Planctomycetales</taxon>
        <taxon>Planctomycetaceae</taxon>
        <taxon>Planctopirus</taxon>
    </lineage>
</organism>
<evidence type="ECO:0000313" key="2">
    <source>
        <dbReference type="EMBL" id="ODA34749.1"/>
    </source>
</evidence>
<dbReference type="EMBL" id="LYDR01000039">
    <property type="protein sequence ID" value="ODA34749.1"/>
    <property type="molecule type" value="Genomic_DNA"/>
</dbReference>
<evidence type="ECO:0000313" key="3">
    <source>
        <dbReference type="Proteomes" id="UP000094828"/>
    </source>
</evidence>